<feature type="domain" description="Asn/Gln amidotransferase" evidence="5">
    <location>
        <begin position="3"/>
        <end position="105"/>
    </location>
</feature>
<dbReference type="InterPro" id="IPR017959">
    <property type="entry name" value="Asn/Gln-tRNA_amidoTrfase_suB/E"/>
</dbReference>
<dbReference type="GO" id="GO:0070681">
    <property type="term" value="P:glutaminyl-tRNAGln biosynthesis via transamidation"/>
    <property type="evidence" value="ECO:0007669"/>
    <property type="project" value="TreeGrafter"/>
</dbReference>
<dbReference type="AlphaFoldDB" id="A0A914UWI8"/>
<evidence type="ECO:0000256" key="2">
    <source>
        <dbReference type="ARBA" id="ARBA00022741"/>
    </source>
</evidence>
<dbReference type="GO" id="GO:0032543">
    <property type="term" value="P:mitochondrial translation"/>
    <property type="evidence" value="ECO:0007669"/>
    <property type="project" value="TreeGrafter"/>
</dbReference>
<evidence type="ECO:0000256" key="4">
    <source>
        <dbReference type="ARBA" id="ARBA00022917"/>
    </source>
</evidence>
<dbReference type="PANTHER" id="PTHR11659">
    <property type="entry name" value="GLUTAMYL-TRNA GLN AMIDOTRANSFERASE SUBUNIT B MITOCHONDRIAL AND PROKARYOTIC PET112-RELATED"/>
    <property type="match status" value="1"/>
</dbReference>
<dbReference type="PANTHER" id="PTHR11659:SF0">
    <property type="entry name" value="GLUTAMYL-TRNA(GLN) AMIDOTRANSFERASE SUBUNIT B, MITOCHONDRIAL"/>
    <property type="match status" value="1"/>
</dbReference>
<keyword evidence="4" id="KW-0648">Protein biosynthesis</keyword>
<dbReference type="GO" id="GO:0050567">
    <property type="term" value="F:glutaminyl-tRNA synthase (glutamine-hydrolyzing) activity"/>
    <property type="evidence" value="ECO:0007669"/>
    <property type="project" value="TreeGrafter"/>
</dbReference>
<keyword evidence="6" id="KW-1185">Reference proteome</keyword>
<dbReference type="GO" id="GO:0005739">
    <property type="term" value="C:mitochondrion"/>
    <property type="evidence" value="ECO:0007669"/>
    <property type="project" value="TreeGrafter"/>
</dbReference>
<evidence type="ECO:0000313" key="6">
    <source>
        <dbReference type="Proteomes" id="UP000887566"/>
    </source>
</evidence>
<accession>A0A914UWI8</accession>
<proteinExistence type="predicted"/>
<name>A0A914UWI8_9BILA</name>
<dbReference type="GO" id="GO:0005524">
    <property type="term" value="F:ATP binding"/>
    <property type="evidence" value="ECO:0007669"/>
    <property type="project" value="UniProtKB-KW"/>
</dbReference>
<organism evidence="6 7">
    <name type="scientific">Plectus sambesii</name>
    <dbReference type="NCBI Taxonomy" id="2011161"/>
    <lineage>
        <taxon>Eukaryota</taxon>
        <taxon>Metazoa</taxon>
        <taxon>Ecdysozoa</taxon>
        <taxon>Nematoda</taxon>
        <taxon>Chromadorea</taxon>
        <taxon>Plectida</taxon>
        <taxon>Plectina</taxon>
        <taxon>Plectoidea</taxon>
        <taxon>Plectidae</taxon>
        <taxon>Plectus</taxon>
    </lineage>
</organism>
<dbReference type="InterPro" id="IPR018027">
    <property type="entry name" value="Asn/Gln_amidotransferase"/>
</dbReference>
<dbReference type="WBParaSite" id="PSAMB.scaffold12size138133.g189.t1">
    <property type="protein sequence ID" value="PSAMB.scaffold12size138133.g189.t1"/>
    <property type="gene ID" value="PSAMB.scaffold12size138133.g189"/>
</dbReference>
<keyword evidence="2" id="KW-0547">Nucleotide-binding</keyword>
<dbReference type="Proteomes" id="UP000887566">
    <property type="component" value="Unplaced"/>
</dbReference>
<protein>
    <submittedName>
        <fullName evidence="7">Asn/Gln amidotransferase domain-containing protein</fullName>
    </submittedName>
</protein>
<keyword evidence="1" id="KW-0436">Ligase</keyword>
<dbReference type="GO" id="GO:0030956">
    <property type="term" value="C:glutamyl-tRNA(Gln) amidotransferase complex"/>
    <property type="evidence" value="ECO:0007669"/>
    <property type="project" value="TreeGrafter"/>
</dbReference>
<dbReference type="Pfam" id="PF02637">
    <property type="entry name" value="GatB_Yqey"/>
    <property type="match status" value="1"/>
</dbReference>
<evidence type="ECO:0000313" key="7">
    <source>
        <dbReference type="WBParaSite" id="PSAMB.scaffold12size138133.g189.t1"/>
    </source>
</evidence>
<evidence type="ECO:0000256" key="1">
    <source>
        <dbReference type="ARBA" id="ARBA00022598"/>
    </source>
</evidence>
<keyword evidence="3" id="KW-0067">ATP-binding</keyword>
<evidence type="ECO:0000259" key="5">
    <source>
        <dbReference type="Pfam" id="PF02637"/>
    </source>
</evidence>
<evidence type="ECO:0000256" key="3">
    <source>
        <dbReference type="ARBA" id="ARBA00022840"/>
    </source>
</evidence>
<reference evidence="7" key="1">
    <citation type="submission" date="2022-11" db="UniProtKB">
        <authorList>
            <consortium name="WormBaseParasite"/>
        </authorList>
    </citation>
    <scope>IDENTIFICATION</scope>
</reference>
<sequence length="123" mass="14034">MDFSTEALPPKYLVQLATLEHSKRITRPTAKWVMKRILTEGETLSPLEIVEQKTLWRISDPSEIAKLAETAVKSNAKTIQLALEGRPKHLQKLRNALLELSDARIDIEETVKAIQVELQKHKK</sequence>